<feature type="domain" description="DEP" evidence="1">
    <location>
        <begin position="222"/>
        <end position="283"/>
    </location>
</feature>
<dbReference type="InterPro" id="IPR000591">
    <property type="entry name" value="DEP_dom"/>
</dbReference>
<feature type="non-terminal residue" evidence="2">
    <location>
        <position position="302"/>
    </location>
</feature>
<dbReference type="GO" id="GO:0005096">
    <property type="term" value="F:GTPase activator activity"/>
    <property type="evidence" value="ECO:0007669"/>
    <property type="project" value="TreeGrafter"/>
</dbReference>
<gene>
    <name evidence="2" type="ORF">BN1723_016454</name>
</gene>
<dbReference type="GO" id="GO:0007264">
    <property type="term" value="P:small GTPase-mediated signal transduction"/>
    <property type="evidence" value="ECO:0007669"/>
    <property type="project" value="TreeGrafter"/>
</dbReference>
<dbReference type="PROSITE" id="PS50186">
    <property type="entry name" value="DEP"/>
    <property type="match status" value="1"/>
</dbReference>
<dbReference type="Proteomes" id="UP000045706">
    <property type="component" value="Unassembled WGS sequence"/>
</dbReference>
<dbReference type="GO" id="GO:0005737">
    <property type="term" value="C:cytoplasm"/>
    <property type="evidence" value="ECO:0007669"/>
    <property type="project" value="TreeGrafter"/>
</dbReference>
<dbReference type="Gene3D" id="1.20.1270.60">
    <property type="entry name" value="Arfaptin homology (AH) domain/BAR domain"/>
    <property type="match status" value="1"/>
</dbReference>
<dbReference type="CDD" id="cd04436">
    <property type="entry name" value="DEP_fRgd2"/>
    <property type="match status" value="1"/>
</dbReference>
<evidence type="ECO:0000313" key="3">
    <source>
        <dbReference type="Proteomes" id="UP000045706"/>
    </source>
</evidence>
<dbReference type="InterPro" id="IPR027267">
    <property type="entry name" value="AH/BAR_dom_sf"/>
</dbReference>
<dbReference type="GO" id="GO:0005886">
    <property type="term" value="C:plasma membrane"/>
    <property type="evidence" value="ECO:0007669"/>
    <property type="project" value="TreeGrafter"/>
</dbReference>
<dbReference type="GO" id="GO:0000935">
    <property type="term" value="C:division septum"/>
    <property type="evidence" value="ECO:0007669"/>
    <property type="project" value="TreeGrafter"/>
</dbReference>
<dbReference type="PANTHER" id="PTHR23065">
    <property type="entry name" value="PROLINE-SERINE-THREONINE PHOSPHATASE INTERACTING PROTEIN 1"/>
    <property type="match status" value="1"/>
</dbReference>
<protein>
    <recommendedName>
        <fullName evidence="1">DEP domain-containing protein</fullName>
    </recommendedName>
</protein>
<dbReference type="InterPro" id="IPR036388">
    <property type="entry name" value="WH-like_DNA-bd_sf"/>
</dbReference>
<organism evidence="2 3">
    <name type="scientific">Verticillium longisporum</name>
    <name type="common">Verticillium dahliae var. longisporum</name>
    <dbReference type="NCBI Taxonomy" id="100787"/>
    <lineage>
        <taxon>Eukaryota</taxon>
        <taxon>Fungi</taxon>
        <taxon>Dikarya</taxon>
        <taxon>Ascomycota</taxon>
        <taxon>Pezizomycotina</taxon>
        <taxon>Sordariomycetes</taxon>
        <taxon>Hypocreomycetidae</taxon>
        <taxon>Glomerellales</taxon>
        <taxon>Plectosphaerellaceae</taxon>
        <taxon>Verticillium</taxon>
    </lineage>
</organism>
<proteinExistence type="predicted"/>
<dbReference type="Pfam" id="PF00610">
    <property type="entry name" value="DEP"/>
    <property type="match status" value="1"/>
</dbReference>
<dbReference type="InterPro" id="IPR001060">
    <property type="entry name" value="FCH_dom"/>
</dbReference>
<dbReference type="SUPFAM" id="SSF103657">
    <property type="entry name" value="BAR/IMD domain-like"/>
    <property type="match status" value="1"/>
</dbReference>
<evidence type="ECO:0000259" key="1">
    <source>
        <dbReference type="PROSITE" id="PS50186"/>
    </source>
</evidence>
<dbReference type="SUPFAM" id="SSF46785">
    <property type="entry name" value="Winged helix' DNA-binding domain"/>
    <property type="match status" value="1"/>
</dbReference>
<name>A0A0G4NFB3_VERLO</name>
<dbReference type="GO" id="GO:0007010">
    <property type="term" value="P:cytoskeleton organization"/>
    <property type="evidence" value="ECO:0007669"/>
    <property type="project" value="TreeGrafter"/>
</dbReference>
<dbReference type="Pfam" id="PF00611">
    <property type="entry name" value="FCH"/>
    <property type="match status" value="1"/>
</dbReference>
<sequence length="302" mass="34050">MARLGVLFGKLQQGVLENRQILTIARMRAEAEDLYGTRLSDIAPASDRIQGGFASDDGATVRKAYDGVRIEMEDAARSHKKIAQSIRDLVVNPFTRWCDAHESRIQDSQDDLQTRIKAHDRQAELAKKLRSNYFNKCRLVEDIEEENKLAFQDPETSPNAVTASNIPEIKVSENKEPEIPEEDDEPIEIGDEVYQPEQMKKILAHMLNTIPLGEHKVPIMGTYQNTSPGTDIVEYLQRNMGTTSISYAERIGQDLISNGFLRLIGNVGNSFANSSKMMYQWKTKAFQMAGVPENKKTLGRTF</sequence>
<dbReference type="InterPro" id="IPR036390">
    <property type="entry name" value="WH_DNA-bd_sf"/>
</dbReference>
<dbReference type="AlphaFoldDB" id="A0A0G4NFB3"/>
<dbReference type="PANTHER" id="PTHR23065:SF17">
    <property type="entry name" value="RHO-GTPASE-ACTIVATING PROTEIN RGD2"/>
    <property type="match status" value="1"/>
</dbReference>
<reference evidence="3" key="1">
    <citation type="submission" date="2015-05" db="EMBL/GenBank/DDBJ databases">
        <authorList>
            <person name="Fogelqvist Johan"/>
        </authorList>
    </citation>
    <scope>NUCLEOTIDE SEQUENCE [LARGE SCALE GENOMIC DNA]</scope>
</reference>
<accession>A0A0G4NFB3</accession>
<dbReference type="EMBL" id="CVQI01034473">
    <property type="protein sequence ID" value="CRK45005.1"/>
    <property type="molecule type" value="Genomic_DNA"/>
</dbReference>
<evidence type="ECO:0000313" key="2">
    <source>
        <dbReference type="EMBL" id="CRK45005.1"/>
    </source>
</evidence>
<dbReference type="Gene3D" id="1.10.10.10">
    <property type="entry name" value="Winged helix-like DNA-binding domain superfamily/Winged helix DNA-binding domain"/>
    <property type="match status" value="1"/>
</dbReference>